<keyword evidence="5 6" id="KW-0472">Membrane</keyword>
<dbReference type="UniPathway" id="UPA00378"/>
<dbReference type="EMBL" id="PKFO01000001">
    <property type="protein sequence ID" value="PVH18863.1"/>
    <property type="molecule type" value="Genomic_DNA"/>
</dbReference>
<keyword evidence="4 6" id="KW-1133">Transmembrane helix</keyword>
<dbReference type="Proteomes" id="UP000244309">
    <property type="component" value="Unassembled WGS sequence"/>
</dbReference>
<dbReference type="AlphaFoldDB" id="A0A2V1ANP8"/>
<evidence type="ECO:0000259" key="7">
    <source>
        <dbReference type="SMART" id="SM00014"/>
    </source>
</evidence>
<dbReference type="GO" id="GO:0006487">
    <property type="term" value="P:protein N-linked glycosylation"/>
    <property type="evidence" value="ECO:0007669"/>
    <property type="project" value="UniProtKB-UniRule"/>
</dbReference>
<dbReference type="GO" id="GO:0047874">
    <property type="term" value="F:dolichyldiphosphatase activity"/>
    <property type="evidence" value="ECO:0007669"/>
    <property type="project" value="UniProtKB-UniRule"/>
</dbReference>
<comment type="similarity">
    <text evidence="6">Belongs to the dolichyldiphosphatase family.</text>
</comment>
<comment type="catalytic activity">
    <reaction evidence="6">
        <text>a di-trans,poly-cis-dolichyl diphosphate + H2O = a di-trans,poly-cis-dolichyl phosphate + phosphate + H(+)</text>
        <dbReference type="Rhea" id="RHEA:14385"/>
        <dbReference type="Rhea" id="RHEA-COMP:19498"/>
        <dbReference type="Rhea" id="RHEA-COMP:19506"/>
        <dbReference type="ChEBI" id="CHEBI:15377"/>
        <dbReference type="ChEBI" id="CHEBI:15378"/>
        <dbReference type="ChEBI" id="CHEBI:43474"/>
        <dbReference type="ChEBI" id="CHEBI:57497"/>
        <dbReference type="ChEBI" id="CHEBI:57683"/>
        <dbReference type="EC" id="3.6.1.43"/>
    </reaction>
</comment>
<dbReference type="OrthoDB" id="302705at2759"/>
<evidence type="ECO:0000256" key="6">
    <source>
        <dbReference type="RuleBase" id="RU367078"/>
    </source>
</evidence>
<keyword evidence="6" id="KW-0256">Endoplasmic reticulum</keyword>
<dbReference type="InterPro" id="IPR036938">
    <property type="entry name" value="PAP2/HPO_sf"/>
</dbReference>
<dbReference type="EC" id="3.6.1.43" evidence="6"/>
<organism evidence="8 9">
    <name type="scientific">Candidozyma haemuli</name>
    <dbReference type="NCBI Taxonomy" id="45357"/>
    <lineage>
        <taxon>Eukaryota</taxon>
        <taxon>Fungi</taxon>
        <taxon>Dikarya</taxon>
        <taxon>Ascomycota</taxon>
        <taxon>Saccharomycotina</taxon>
        <taxon>Pichiomycetes</taxon>
        <taxon>Metschnikowiaceae</taxon>
        <taxon>Candidozyma</taxon>
    </lineage>
</organism>
<dbReference type="SUPFAM" id="SSF48317">
    <property type="entry name" value="Acid phosphatase/Vanadium-dependent haloperoxidase"/>
    <property type="match status" value="1"/>
</dbReference>
<accession>A0A2V1ANP8</accession>
<name>A0A2V1ANP8_9ASCO</name>
<dbReference type="STRING" id="45357.A0A2V1ANP8"/>
<keyword evidence="3 6" id="KW-0378">Hydrolase</keyword>
<dbReference type="Gene3D" id="1.20.144.10">
    <property type="entry name" value="Phosphatidic acid phosphatase type 2/haloperoxidase"/>
    <property type="match status" value="1"/>
</dbReference>
<evidence type="ECO:0000313" key="9">
    <source>
        <dbReference type="Proteomes" id="UP000244309"/>
    </source>
</evidence>
<sequence length="186" mass="21244">MVFYTSWFLITREIEPVIIVGGHLIGEVTNKIVKHIVKQPRPDFHKDFGSGSYGLSYGMPSAHSQFMGFFAAYYICTILMKVPLRRWQKAIGVVALGTAALGVAFSRVYLLYHTSEQVFVGVVLGAVLGTGFFVVASLARDIGLVDWVLSWRVVRLFWVKDSYYHSYQSFEEEFKACEERKNRKRE</sequence>
<keyword evidence="2 6" id="KW-0812">Transmembrane</keyword>
<evidence type="ECO:0000256" key="4">
    <source>
        <dbReference type="ARBA" id="ARBA00022989"/>
    </source>
</evidence>
<keyword evidence="9" id="KW-1185">Reference proteome</keyword>
<evidence type="ECO:0000256" key="2">
    <source>
        <dbReference type="ARBA" id="ARBA00022692"/>
    </source>
</evidence>
<evidence type="ECO:0000256" key="3">
    <source>
        <dbReference type="ARBA" id="ARBA00022801"/>
    </source>
</evidence>
<reference evidence="8 9" key="1">
    <citation type="submission" date="2017-12" db="EMBL/GenBank/DDBJ databases">
        <title>Genome Sequence of a Multidrug-Resistant Candida haemulonii Isolate from a Patient with Chronic Leg Ulcers in Israel.</title>
        <authorList>
            <person name="Chow N.A."/>
            <person name="Gade L."/>
            <person name="Batra D."/>
            <person name="Rowe L.A."/>
            <person name="Ben-Ami R."/>
            <person name="Loparev V.N."/>
            <person name="Litvintseva A.P."/>
        </authorList>
    </citation>
    <scope>NUCLEOTIDE SEQUENCE [LARGE SCALE GENOMIC DNA]</scope>
    <source>
        <strain evidence="8 9">B11899</strain>
    </source>
</reference>
<dbReference type="Pfam" id="PF01569">
    <property type="entry name" value="PAP2"/>
    <property type="match status" value="1"/>
</dbReference>
<dbReference type="GO" id="GO:0005789">
    <property type="term" value="C:endoplasmic reticulum membrane"/>
    <property type="evidence" value="ECO:0007669"/>
    <property type="project" value="UniProtKB-SubCell"/>
</dbReference>
<dbReference type="RefSeq" id="XP_025339803.1">
    <property type="nucleotide sequence ID" value="XM_025484872.1"/>
</dbReference>
<evidence type="ECO:0000256" key="1">
    <source>
        <dbReference type="ARBA" id="ARBA00004141"/>
    </source>
</evidence>
<gene>
    <name evidence="8" type="ORF">CXQ85_001153</name>
</gene>
<dbReference type="CDD" id="cd03382">
    <property type="entry name" value="PAP2_dolichyldiphosphatase"/>
    <property type="match status" value="1"/>
</dbReference>
<feature type="transmembrane region" description="Helical" evidence="6">
    <location>
        <begin position="66"/>
        <end position="84"/>
    </location>
</feature>
<evidence type="ECO:0000256" key="5">
    <source>
        <dbReference type="ARBA" id="ARBA00023136"/>
    </source>
</evidence>
<dbReference type="InterPro" id="IPR039667">
    <property type="entry name" value="Dolichyldiphosphatase_PAP2"/>
</dbReference>
<proteinExistence type="inferred from homology"/>
<feature type="domain" description="Phosphatidic acid phosphatase type 2/haloperoxidase" evidence="7">
    <location>
        <begin position="20"/>
        <end position="133"/>
    </location>
</feature>
<dbReference type="InterPro" id="IPR000326">
    <property type="entry name" value="PAP2/HPO"/>
</dbReference>
<comment type="caution">
    <text evidence="8">The sequence shown here is derived from an EMBL/GenBank/DDBJ whole genome shotgun (WGS) entry which is preliminary data.</text>
</comment>
<comment type="pathway">
    <text evidence="6">Protein modification; protein glycosylation.</text>
</comment>
<dbReference type="PANTHER" id="PTHR11247:SF1">
    <property type="entry name" value="DOLICHYLDIPHOSPHATASE 1"/>
    <property type="match status" value="1"/>
</dbReference>
<dbReference type="GeneID" id="37006484"/>
<dbReference type="PANTHER" id="PTHR11247">
    <property type="entry name" value="PALMITOYL-PROTEIN THIOESTERASE/DOLICHYLDIPHOSPHATASE 1"/>
    <property type="match status" value="1"/>
</dbReference>
<comment type="function">
    <text evidence="6">Required for efficient N-glycosylation. Necessary for maintaining optimal levels of dolichol-linked oligosaccharides. Hydrolyzes dolichyl pyrophosphate at a very high rate and dolichyl monophosphate at a much lower rate. Does not act on phosphatidate.</text>
</comment>
<dbReference type="GO" id="GO:0008610">
    <property type="term" value="P:lipid biosynthetic process"/>
    <property type="evidence" value="ECO:0007669"/>
    <property type="project" value="EnsemblFungi"/>
</dbReference>
<dbReference type="VEuPathDB" id="FungiDB:CXQ85_001153"/>
<protein>
    <recommendedName>
        <fullName evidence="6">Dolichyldiphosphatase</fullName>
        <ecNumber evidence="6">3.6.1.43</ecNumber>
    </recommendedName>
</protein>
<dbReference type="SMART" id="SM00014">
    <property type="entry name" value="acidPPc"/>
    <property type="match status" value="1"/>
</dbReference>
<feature type="transmembrane region" description="Helical" evidence="6">
    <location>
        <begin position="91"/>
        <end position="112"/>
    </location>
</feature>
<evidence type="ECO:0000313" key="8">
    <source>
        <dbReference type="EMBL" id="PVH18863.1"/>
    </source>
</evidence>
<feature type="transmembrane region" description="Helical" evidence="6">
    <location>
        <begin position="118"/>
        <end position="139"/>
    </location>
</feature>
<comment type="subcellular location">
    <subcellularLocation>
        <location evidence="6">Endoplasmic reticulum membrane</location>
        <topology evidence="6">Multi-pass membrane protein</topology>
    </subcellularLocation>
    <subcellularLocation>
        <location evidence="1">Membrane</location>
        <topology evidence="1">Multi-pass membrane protein</topology>
    </subcellularLocation>
</comment>